<dbReference type="Proteomes" id="UP001140453">
    <property type="component" value="Unassembled WGS sequence"/>
</dbReference>
<feature type="compositionally biased region" description="Basic and acidic residues" evidence="1">
    <location>
        <begin position="98"/>
        <end position="116"/>
    </location>
</feature>
<dbReference type="AlphaFoldDB" id="A0A9W9CV77"/>
<feature type="region of interest" description="Disordered" evidence="1">
    <location>
        <begin position="52"/>
        <end position="141"/>
    </location>
</feature>
<evidence type="ECO:0000256" key="1">
    <source>
        <dbReference type="SAM" id="MobiDB-lite"/>
    </source>
</evidence>
<gene>
    <name evidence="2" type="ORF">N0V93_006963</name>
</gene>
<evidence type="ECO:0000313" key="2">
    <source>
        <dbReference type="EMBL" id="KAJ4389494.1"/>
    </source>
</evidence>
<sequence>MEQQWGRKRRSRHDVFDLINEKFRETREEEIEELKREAKARAEEQRRKDALIAQIYPGWKRPDKQDTKADQKTSSTRRGRSMQAKVDTDTEEGLGTNEAHDRTEKTQSVHDMRDNPDSSAPAPQPKKEPPPSLGKRQGEYSLIPPLNLAREILATSTLPMQYPRPASTASQHSECSKKSWAVWSGDEVHIVDIDPNRTHRVLPWRARPHRRII</sequence>
<dbReference type="EMBL" id="JAPEVB010000004">
    <property type="protein sequence ID" value="KAJ4389494.1"/>
    <property type="molecule type" value="Genomic_DNA"/>
</dbReference>
<reference evidence="2" key="1">
    <citation type="submission" date="2022-10" db="EMBL/GenBank/DDBJ databases">
        <title>Tapping the CABI collections for fungal endophytes: first genome assemblies for Collariella, Neodidymelliopsis, Ascochyta clinopodiicola, Didymella pomorum, Didymosphaeria variabile, Neocosmospora piperis and Neocucurbitaria cava.</title>
        <authorList>
            <person name="Hill R."/>
        </authorList>
    </citation>
    <scope>NUCLEOTIDE SEQUENCE</scope>
    <source>
        <strain evidence="2">IMI 355082</strain>
    </source>
</reference>
<keyword evidence="3" id="KW-1185">Reference proteome</keyword>
<feature type="compositionally biased region" description="Basic and acidic residues" evidence="1">
    <location>
        <begin position="60"/>
        <end position="71"/>
    </location>
</feature>
<proteinExistence type="predicted"/>
<organism evidence="2 3">
    <name type="scientific">Gnomoniopsis smithogilvyi</name>
    <dbReference type="NCBI Taxonomy" id="1191159"/>
    <lineage>
        <taxon>Eukaryota</taxon>
        <taxon>Fungi</taxon>
        <taxon>Dikarya</taxon>
        <taxon>Ascomycota</taxon>
        <taxon>Pezizomycotina</taxon>
        <taxon>Sordariomycetes</taxon>
        <taxon>Sordariomycetidae</taxon>
        <taxon>Diaporthales</taxon>
        <taxon>Gnomoniaceae</taxon>
        <taxon>Gnomoniopsis</taxon>
    </lineage>
</organism>
<feature type="region of interest" description="Disordered" evidence="1">
    <location>
        <begin position="27"/>
        <end position="46"/>
    </location>
</feature>
<evidence type="ECO:0000313" key="3">
    <source>
        <dbReference type="Proteomes" id="UP001140453"/>
    </source>
</evidence>
<protein>
    <submittedName>
        <fullName evidence="2">Uncharacterized protein</fullName>
    </submittedName>
</protein>
<comment type="caution">
    <text evidence="2">The sequence shown here is derived from an EMBL/GenBank/DDBJ whole genome shotgun (WGS) entry which is preliminary data.</text>
</comment>
<name>A0A9W9CV77_9PEZI</name>
<accession>A0A9W9CV77</accession>